<comment type="caution">
    <text evidence="2">The sequence shown here is derived from an EMBL/GenBank/DDBJ whole genome shotgun (WGS) entry which is preliminary data.</text>
</comment>
<name>A0A422MWL1_TRYRA</name>
<gene>
    <name evidence="2" type="ORF">TraAM80_09262</name>
</gene>
<proteinExistence type="predicted"/>
<dbReference type="InterPro" id="IPR046836">
    <property type="entry name" value="RHS_C"/>
</dbReference>
<evidence type="ECO:0000313" key="2">
    <source>
        <dbReference type="EMBL" id="RNE97569.1"/>
    </source>
</evidence>
<protein>
    <submittedName>
        <fullName evidence="2">Retrotransposon hot spot protein (RHS)</fullName>
    </submittedName>
</protein>
<dbReference type="NCBIfam" id="TIGR01631">
    <property type="entry name" value="Trypano_RHS"/>
    <property type="match status" value="1"/>
</dbReference>
<reference evidence="2 3" key="1">
    <citation type="journal article" date="2018" name="BMC Genomics">
        <title>Genomic comparison of Trypanosoma conorhini and Trypanosoma rangeli to Trypanosoma cruzi strains of high and low virulence.</title>
        <authorList>
            <person name="Bradwell K.R."/>
            <person name="Koparde V.N."/>
            <person name="Matveyev A.V."/>
            <person name="Serrano M.G."/>
            <person name="Alves J.M."/>
            <person name="Parikh H."/>
            <person name="Huang B."/>
            <person name="Lee V."/>
            <person name="Espinosa-Alvarez O."/>
            <person name="Ortiz P.A."/>
            <person name="Costa-Martins A.G."/>
            <person name="Teixeira M.M."/>
            <person name="Buck G.A."/>
        </authorList>
    </citation>
    <scope>NUCLEOTIDE SEQUENCE [LARGE SCALE GENOMIC DNA]</scope>
    <source>
        <strain evidence="2 3">AM80</strain>
    </source>
</reference>
<dbReference type="InterPro" id="IPR006518">
    <property type="entry name" value="Trypano_RHS"/>
</dbReference>
<dbReference type="EMBL" id="MKGL01000548">
    <property type="protein sequence ID" value="RNE97569.1"/>
    <property type="molecule type" value="Genomic_DNA"/>
</dbReference>
<dbReference type="OrthoDB" id="250085at2759"/>
<evidence type="ECO:0000313" key="3">
    <source>
        <dbReference type="Proteomes" id="UP000283634"/>
    </source>
</evidence>
<sequence>MQTRMDDVGPISRCIFNDDNYEDRMCDANNVLAGIDASNIIHYSVIGGVGMPPSNDAPHKLAKVVRVIRQGNVEGFVNLPVCFSIGSKLIGGLLEVDGENDVIFRLLMYRKVLLPEILERYTLHAFLRRVFVENIMPDLNELPPAGRRRRQRCVQQSNPEKHPSIPVALITLDHDPPMLDAQCGVLYVPESRTFPLVDGFFFVGAPRRTMVAVQVTTRAEHGTRISTVRRFNSLLRSYFNDWETFAEGLSWEMIYVHHEDSTAINA</sequence>
<dbReference type="RefSeq" id="XP_029234192.1">
    <property type="nucleotide sequence ID" value="XM_029385955.1"/>
</dbReference>
<accession>A0A422MWL1</accession>
<dbReference type="AlphaFoldDB" id="A0A422MWL1"/>
<keyword evidence="3" id="KW-1185">Reference proteome</keyword>
<dbReference type="VEuPathDB" id="TriTrypDB:TRSC58_07168"/>
<evidence type="ECO:0000259" key="1">
    <source>
        <dbReference type="Pfam" id="PF07999"/>
    </source>
</evidence>
<dbReference type="Pfam" id="PF07999">
    <property type="entry name" value="RHSP"/>
    <property type="match status" value="1"/>
</dbReference>
<dbReference type="Proteomes" id="UP000283634">
    <property type="component" value="Unassembled WGS sequence"/>
</dbReference>
<dbReference type="OMA" id="STMISKW"/>
<organism evidence="2 3">
    <name type="scientific">Trypanosoma rangeli</name>
    <dbReference type="NCBI Taxonomy" id="5698"/>
    <lineage>
        <taxon>Eukaryota</taxon>
        <taxon>Discoba</taxon>
        <taxon>Euglenozoa</taxon>
        <taxon>Kinetoplastea</taxon>
        <taxon>Metakinetoplastina</taxon>
        <taxon>Trypanosomatida</taxon>
        <taxon>Trypanosomatidae</taxon>
        <taxon>Trypanosoma</taxon>
        <taxon>Herpetosoma</taxon>
    </lineage>
</organism>
<dbReference type="GeneID" id="40333195"/>
<feature type="domain" description="Retrotransposon hot spot protein,C-terminal" evidence="1">
    <location>
        <begin position="2"/>
        <end position="143"/>
    </location>
</feature>